<reference evidence="2 3" key="1">
    <citation type="journal article" date="2018" name="Int. J. Syst. Evol. Microbiol.">
        <title>Rubneribacter badeniensis gen. nov., sp. nov. and Enteroscipio rubneri gen. nov., sp. nov., new members of the Eggerthellaceae isolated from human faeces.</title>
        <authorList>
            <person name="Danylec N."/>
            <person name="Gobl A."/>
            <person name="Stoll D.A."/>
            <person name="Hetzer B."/>
            <person name="Kulling S.E."/>
            <person name="Huch M."/>
        </authorList>
    </citation>
    <scope>NUCLEOTIDE SEQUENCE [LARGE SCALE GENOMIC DNA]</scope>
    <source>
        <strain evidence="2 3">ResAG-85</strain>
    </source>
</reference>
<dbReference type="NCBIfam" id="TIGR01987">
    <property type="entry name" value="HI0074"/>
    <property type="match status" value="1"/>
</dbReference>
<dbReference type="InterPro" id="IPR010235">
    <property type="entry name" value="HepT"/>
</dbReference>
<dbReference type="AlphaFoldDB" id="A0A2K2U8H6"/>
<dbReference type="Proteomes" id="UP000236488">
    <property type="component" value="Unassembled WGS sequence"/>
</dbReference>
<protein>
    <submittedName>
        <fullName evidence="1">Nucleotidyltransferase substrate binding protein</fullName>
    </submittedName>
</protein>
<dbReference type="SUPFAM" id="SSF81593">
    <property type="entry name" value="Nucleotidyltransferase substrate binding subunit/domain"/>
    <property type="match status" value="1"/>
</dbReference>
<dbReference type="Pfam" id="PF08780">
    <property type="entry name" value="NTase_sub_bind"/>
    <property type="match status" value="1"/>
</dbReference>
<reference evidence="1" key="3">
    <citation type="submission" date="2021-09" db="EMBL/GenBank/DDBJ databases">
        <authorList>
            <person name="Gilroy R."/>
        </authorList>
    </citation>
    <scope>NUCLEOTIDE SEQUENCE</scope>
    <source>
        <strain evidence="1">USAMLcec12-2067</strain>
    </source>
</reference>
<reference evidence="1" key="2">
    <citation type="journal article" date="2021" name="PeerJ">
        <title>Extensive microbial diversity within the chicken gut microbiome revealed by metagenomics and culture.</title>
        <authorList>
            <person name="Gilroy R."/>
            <person name="Ravi A."/>
            <person name="Getino M."/>
            <person name="Pursley I."/>
            <person name="Horton D.L."/>
            <person name="Alikhan N.F."/>
            <person name="Baker D."/>
            <person name="Gharbi K."/>
            <person name="Hall N."/>
            <person name="Watson M."/>
            <person name="Adriaenssens E.M."/>
            <person name="Foster-Nyarko E."/>
            <person name="Jarju S."/>
            <person name="Secka A."/>
            <person name="Antonio M."/>
            <person name="Oren A."/>
            <person name="Chaudhuri R.R."/>
            <person name="La Ragione R."/>
            <person name="Hildebrand F."/>
            <person name="Pallen M.J."/>
        </authorList>
    </citation>
    <scope>NUCLEOTIDE SEQUENCE</scope>
    <source>
        <strain evidence="1">USAMLcec12-2067</strain>
    </source>
</reference>
<organism evidence="2 3">
    <name type="scientific">Rubneribacter badeniensis</name>
    <dbReference type="NCBI Taxonomy" id="2070688"/>
    <lineage>
        <taxon>Bacteria</taxon>
        <taxon>Bacillati</taxon>
        <taxon>Actinomycetota</taxon>
        <taxon>Coriobacteriia</taxon>
        <taxon>Eggerthellales</taxon>
        <taxon>Eggerthellaceae</taxon>
        <taxon>Rubneribacter</taxon>
    </lineage>
</organism>
<proteinExistence type="predicted"/>
<dbReference type="EMBL" id="PPEL01000001">
    <property type="protein sequence ID" value="PNV66584.1"/>
    <property type="molecule type" value="Genomic_DNA"/>
</dbReference>
<dbReference type="EMBL" id="DYZL01000125">
    <property type="protein sequence ID" value="HJH43360.1"/>
    <property type="molecule type" value="Genomic_DNA"/>
</dbReference>
<evidence type="ECO:0000313" key="3">
    <source>
        <dbReference type="Proteomes" id="UP000236488"/>
    </source>
</evidence>
<evidence type="ECO:0000313" key="1">
    <source>
        <dbReference type="EMBL" id="HJH43360.1"/>
    </source>
</evidence>
<gene>
    <name evidence="2" type="ORF">C2L80_00205</name>
    <name evidence="1" type="ORF">K8V16_06140</name>
</gene>
<accession>A0A2K2U8H6</accession>
<sequence length="152" mass="17400">MTESSYTDRLANLNGLIWELGQAYDKPVFEDTYVLSGLLSKFKLAFDLSWKLMKDVLIQRYGIVDWAKGSPREAIEQAAYNGIIEDDARWNEMRLVRNELSHNYNAEFALDCARRVLDDWIPFLQAFGKDINAKVDAWRAQEESSGQGGEEG</sequence>
<dbReference type="Proteomes" id="UP000789325">
    <property type="component" value="Unassembled WGS sequence"/>
</dbReference>
<dbReference type="Gene3D" id="1.20.120.330">
    <property type="entry name" value="Nucleotidyltransferases domain 2"/>
    <property type="match status" value="1"/>
</dbReference>
<dbReference type="RefSeq" id="WP_087194651.1">
    <property type="nucleotide sequence ID" value="NZ_PPEL01000001.1"/>
</dbReference>
<evidence type="ECO:0000313" key="2">
    <source>
        <dbReference type="EMBL" id="PNV66584.1"/>
    </source>
</evidence>
<name>A0A2K2U8H6_9ACTN</name>
<keyword evidence="3" id="KW-1185">Reference proteome</keyword>
<comment type="caution">
    <text evidence="2">The sequence shown here is derived from an EMBL/GenBank/DDBJ whole genome shotgun (WGS) entry which is preliminary data.</text>
</comment>